<dbReference type="InterPro" id="IPR036388">
    <property type="entry name" value="WH-like_DNA-bd_sf"/>
</dbReference>
<evidence type="ECO:0000313" key="6">
    <source>
        <dbReference type="Proteomes" id="UP000276437"/>
    </source>
</evidence>
<dbReference type="AlphaFoldDB" id="A0A348AN57"/>
<evidence type="ECO:0000256" key="1">
    <source>
        <dbReference type="ARBA" id="ARBA00023015"/>
    </source>
</evidence>
<keyword evidence="6" id="KW-1185">Reference proteome</keyword>
<dbReference type="OrthoDB" id="9791143at2"/>
<evidence type="ECO:0000256" key="2">
    <source>
        <dbReference type="ARBA" id="ARBA00023125"/>
    </source>
</evidence>
<reference evidence="5 6" key="1">
    <citation type="journal article" date="2018" name="Int. J. Syst. Evol. Microbiol.">
        <title>Methylomusa anaerophila gen. nov., sp. nov., an anaerobic methanol-utilizing bacterium isolated from a microbial fuel cell.</title>
        <authorList>
            <person name="Amano N."/>
            <person name="Yamamuro A."/>
            <person name="Miyahara M."/>
            <person name="Kouzuma A."/>
            <person name="Abe T."/>
            <person name="Watanabe K."/>
        </authorList>
    </citation>
    <scope>NUCLEOTIDE SEQUENCE [LARGE SCALE GENOMIC DNA]</scope>
    <source>
        <strain evidence="5 6">MMFC1</strain>
    </source>
</reference>
<dbReference type="RefSeq" id="WP_126310651.1">
    <property type="nucleotide sequence ID" value="NZ_AP018449.1"/>
</dbReference>
<dbReference type="InterPro" id="IPR036390">
    <property type="entry name" value="WH_DNA-bd_sf"/>
</dbReference>
<dbReference type="EMBL" id="AP018449">
    <property type="protein sequence ID" value="BBB92505.1"/>
    <property type="molecule type" value="Genomic_DNA"/>
</dbReference>
<proteinExistence type="predicted"/>
<dbReference type="PANTHER" id="PTHR33204">
    <property type="entry name" value="TRANSCRIPTIONAL REGULATOR, MARR FAMILY"/>
    <property type="match status" value="1"/>
</dbReference>
<dbReference type="Proteomes" id="UP000276437">
    <property type="component" value="Chromosome"/>
</dbReference>
<evidence type="ECO:0000256" key="3">
    <source>
        <dbReference type="ARBA" id="ARBA00023163"/>
    </source>
</evidence>
<dbReference type="Pfam" id="PF01638">
    <property type="entry name" value="HxlR"/>
    <property type="match status" value="1"/>
</dbReference>
<dbReference type="InterPro" id="IPR002577">
    <property type="entry name" value="HTH_HxlR"/>
</dbReference>
<organism evidence="5 6">
    <name type="scientific">Methylomusa anaerophila</name>
    <dbReference type="NCBI Taxonomy" id="1930071"/>
    <lineage>
        <taxon>Bacteria</taxon>
        <taxon>Bacillati</taxon>
        <taxon>Bacillota</taxon>
        <taxon>Negativicutes</taxon>
        <taxon>Selenomonadales</taxon>
        <taxon>Sporomusaceae</taxon>
        <taxon>Methylomusa</taxon>
    </lineage>
</organism>
<protein>
    <submittedName>
        <fullName evidence="5">Putative HTH-type transcriptional regulator YybR</fullName>
    </submittedName>
</protein>
<accession>A0A348AN57</accession>
<dbReference type="KEGG" id="mana:MAMMFC1_03198"/>
<sequence>MIEYKGASYQCSMELTLSLIGGKWKCIIIWYLGENTLRFCELKRKLPGVTQRMLTLQLRELENDGLVIRKIFVQVPPKVEYSLTDAGKRLIPVLSKLSEWALNCYTTYTTYTADAVTISSSQRPSEE</sequence>
<keyword evidence="2" id="KW-0238">DNA-binding</keyword>
<evidence type="ECO:0000313" key="5">
    <source>
        <dbReference type="EMBL" id="BBB92505.1"/>
    </source>
</evidence>
<dbReference type="SUPFAM" id="SSF46785">
    <property type="entry name" value="Winged helix' DNA-binding domain"/>
    <property type="match status" value="1"/>
</dbReference>
<keyword evidence="3" id="KW-0804">Transcription</keyword>
<dbReference type="PANTHER" id="PTHR33204:SF29">
    <property type="entry name" value="TRANSCRIPTIONAL REGULATOR"/>
    <property type="match status" value="1"/>
</dbReference>
<evidence type="ECO:0000259" key="4">
    <source>
        <dbReference type="PROSITE" id="PS51118"/>
    </source>
</evidence>
<feature type="domain" description="HTH hxlR-type" evidence="4">
    <location>
        <begin position="11"/>
        <end position="109"/>
    </location>
</feature>
<name>A0A348AN57_9FIRM</name>
<gene>
    <name evidence="5" type="primary">yybR_3</name>
    <name evidence="5" type="ORF">MAMMFC1_03198</name>
</gene>
<dbReference type="PROSITE" id="PS51118">
    <property type="entry name" value="HTH_HXLR"/>
    <property type="match status" value="1"/>
</dbReference>
<keyword evidence="1" id="KW-0805">Transcription regulation</keyword>
<dbReference type="GO" id="GO:0003677">
    <property type="term" value="F:DNA binding"/>
    <property type="evidence" value="ECO:0007669"/>
    <property type="project" value="UniProtKB-KW"/>
</dbReference>
<dbReference type="Gene3D" id="1.10.10.10">
    <property type="entry name" value="Winged helix-like DNA-binding domain superfamily/Winged helix DNA-binding domain"/>
    <property type="match status" value="1"/>
</dbReference>